<feature type="coiled-coil region" evidence="10">
    <location>
        <begin position="232"/>
        <end position="269"/>
    </location>
</feature>
<dbReference type="Pfam" id="PF04618">
    <property type="entry name" value="HD-ZIP_N"/>
    <property type="match status" value="1"/>
</dbReference>
<sequence length="348" mass="37821">MELGLSLGEAPAKAFFAAEKAGVKARGGLVLGFGMGLGVGLGASEEEEEEEAREEEEREGEEERGFVESPVQLNLLPLAPVPRRSTPQLGFPWAPETRNLDVSTRGFDVNQAPSAEVEEGAAVSSSPNSTISSFQMDFSAARGRGGEKGVTAAGRSEGEAERTSSRASDEEENGLARKKLRLSKEQSAFLEESFKEHNTLNPKQKLALAKQLNLRPRQVEVWFQNRRARTKLKQTEVDCEHLKRCCETLTEENRRLQKELAELRALKTSHPFYMHLPATTLSMCPSCERVASTTTVTSAAATAAITTATATPAADSRPSSFASLFSKPRFYSFQAPHPAPTHQPSAAS</sequence>
<dbReference type="InterPro" id="IPR009057">
    <property type="entry name" value="Homeodomain-like_sf"/>
</dbReference>
<feature type="DNA-binding region" description="Homeobox" evidence="8">
    <location>
        <begin position="175"/>
        <end position="234"/>
    </location>
</feature>
<evidence type="ECO:0000256" key="2">
    <source>
        <dbReference type="ARBA" id="ARBA00006074"/>
    </source>
</evidence>
<comment type="similarity">
    <text evidence="2">Belongs to the HD-ZIP homeobox family. Class II subfamily.</text>
</comment>
<evidence type="ECO:0000256" key="5">
    <source>
        <dbReference type="ARBA" id="ARBA00023155"/>
    </source>
</evidence>
<reference evidence="13" key="2">
    <citation type="submission" date="2019-07" db="EMBL/GenBank/DDBJ databases">
        <authorList>
            <person name="Yang Y."/>
            <person name="Bocs S."/>
            <person name="Baudouin L."/>
        </authorList>
    </citation>
    <scope>NUCLEOTIDE SEQUENCE</scope>
    <source>
        <tissue evidence="13">Spear leaf of Hainan Tall coconut</tissue>
    </source>
</reference>
<protein>
    <submittedName>
        <fullName evidence="13">Homeobox-leucine zipper protein HOX11</fullName>
    </submittedName>
</protein>
<dbReference type="Gene3D" id="1.10.10.60">
    <property type="entry name" value="Homeodomain-like"/>
    <property type="match status" value="1"/>
</dbReference>
<organism evidence="13 14">
    <name type="scientific">Cocos nucifera</name>
    <name type="common">Coconut palm</name>
    <dbReference type="NCBI Taxonomy" id="13894"/>
    <lineage>
        <taxon>Eukaryota</taxon>
        <taxon>Viridiplantae</taxon>
        <taxon>Streptophyta</taxon>
        <taxon>Embryophyta</taxon>
        <taxon>Tracheophyta</taxon>
        <taxon>Spermatophyta</taxon>
        <taxon>Magnoliopsida</taxon>
        <taxon>Liliopsida</taxon>
        <taxon>Arecaceae</taxon>
        <taxon>Arecoideae</taxon>
        <taxon>Cocoseae</taxon>
        <taxon>Attaleinae</taxon>
        <taxon>Cocos</taxon>
    </lineage>
</organism>
<dbReference type="AlphaFoldDB" id="A0A8K0MYB6"/>
<evidence type="ECO:0000313" key="13">
    <source>
        <dbReference type="EMBL" id="KAG1334214.1"/>
    </source>
</evidence>
<feature type="region of interest" description="Disordered" evidence="11">
    <location>
        <begin position="40"/>
        <end position="70"/>
    </location>
</feature>
<dbReference type="CDD" id="cd14686">
    <property type="entry name" value="bZIP"/>
    <property type="match status" value="1"/>
</dbReference>
<dbReference type="PANTHER" id="PTHR45714:SF39">
    <property type="entry name" value="HOMEOBOX-LEUCINE ZIPPER PROTEIN HAT14"/>
    <property type="match status" value="1"/>
</dbReference>
<comment type="caution">
    <text evidence="13">The sequence shown here is derived from an EMBL/GenBank/DDBJ whole genome shotgun (WGS) entry which is preliminary data.</text>
</comment>
<evidence type="ECO:0000256" key="6">
    <source>
        <dbReference type="ARBA" id="ARBA00023163"/>
    </source>
</evidence>
<gene>
    <name evidence="13" type="ORF">COCNU_03G003330</name>
</gene>
<proteinExistence type="inferred from homology"/>
<dbReference type="PROSITE" id="PS00027">
    <property type="entry name" value="HOMEOBOX_1"/>
    <property type="match status" value="1"/>
</dbReference>
<feature type="compositionally biased region" description="Acidic residues" evidence="11">
    <location>
        <begin position="44"/>
        <end position="60"/>
    </location>
</feature>
<feature type="region of interest" description="Disordered" evidence="11">
    <location>
        <begin position="142"/>
        <end position="180"/>
    </location>
</feature>
<keyword evidence="4 8" id="KW-0238">DNA-binding</keyword>
<dbReference type="SUPFAM" id="SSF46689">
    <property type="entry name" value="Homeodomain-like"/>
    <property type="match status" value="1"/>
</dbReference>
<evidence type="ECO:0000256" key="9">
    <source>
        <dbReference type="RuleBase" id="RU000682"/>
    </source>
</evidence>
<evidence type="ECO:0000313" key="14">
    <source>
        <dbReference type="Proteomes" id="UP000797356"/>
    </source>
</evidence>
<dbReference type="CDD" id="cd00086">
    <property type="entry name" value="homeodomain"/>
    <property type="match status" value="1"/>
</dbReference>
<keyword evidence="7 8" id="KW-0539">Nucleus</keyword>
<keyword evidence="3" id="KW-0805">Transcription regulation</keyword>
<keyword evidence="5 8" id="KW-0371">Homeobox</keyword>
<dbReference type="FunFam" id="1.10.10.60:FF:000192">
    <property type="entry name" value="Homeobox-leucine zipper protein HAT22"/>
    <property type="match status" value="1"/>
</dbReference>
<dbReference type="PROSITE" id="PS50071">
    <property type="entry name" value="HOMEOBOX_2"/>
    <property type="match status" value="1"/>
</dbReference>
<evidence type="ECO:0000256" key="11">
    <source>
        <dbReference type="SAM" id="MobiDB-lite"/>
    </source>
</evidence>
<dbReference type="PANTHER" id="PTHR45714">
    <property type="entry name" value="HOMEOBOX-LEUCINE ZIPPER PROTEIN HAT14"/>
    <property type="match status" value="1"/>
</dbReference>
<keyword evidence="10" id="KW-0175">Coiled coil</keyword>
<dbReference type="InterPro" id="IPR001356">
    <property type="entry name" value="HD"/>
</dbReference>
<evidence type="ECO:0000259" key="12">
    <source>
        <dbReference type="PROSITE" id="PS50071"/>
    </source>
</evidence>
<dbReference type="EMBL" id="CM017874">
    <property type="protein sequence ID" value="KAG1334214.1"/>
    <property type="molecule type" value="Genomic_DNA"/>
</dbReference>
<dbReference type="InterPro" id="IPR017970">
    <property type="entry name" value="Homeobox_CS"/>
</dbReference>
<keyword evidence="14" id="KW-1185">Reference proteome</keyword>
<dbReference type="InterPro" id="IPR006712">
    <property type="entry name" value="HD-ZIP_N"/>
</dbReference>
<dbReference type="Proteomes" id="UP000797356">
    <property type="component" value="Chromosome 3"/>
</dbReference>
<evidence type="ECO:0000256" key="10">
    <source>
        <dbReference type="SAM" id="Coils"/>
    </source>
</evidence>
<evidence type="ECO:0000256" key="8">
    <source>
        <dbReference type="PROSITE-ProRule" id="PRU00108"/>
    </source>
</evidence>
<dbReference type="Pfam" id="PF00046">
    <property type="entry name" value="Homeodomain"/>
    <property type="match status" value="1"/>
</dbReference>
<accession>A0A8K0MYB6</accession>
<dbReference type="GO" id="GO:0043565">
    <property type="term" value="F:sequence-specific DNA binding"/>
    <property type="evidence" value="ECO:0007669"/>
    <property type="project" value="InterPro"/>
</dbReference>
<evidence type="ECO:0000256" key="3">
    <source>
        <dbReference type="ARBA" id="ARBA00023015"/>
    </source>
</evidence>
<reference evidence="13" key="1">
    <citation type="journal article" date="2017" name="Gigascience">
        <title>The genome draft of coconut (Cocos nucifera).</title>
        <authorList>
            <person name="Xiao Y."/>
            <person name="Xu P."/>
            <person name="Fan H."/>
            <person name="Baudouin L."/>
            <person name="Xia W."/>
            <person name="Bocs S."/>
            <person name="Xu J."/>
            <person name="Li Q."/>
            <person name="Guo A."/>
            <person name="Zhou L."/>
            <person name="Li J."/>
            <person name="Wu Y."/>
            <person name="Ma Z."/>
            <person name="Armero A."/>
            <person name="Issali A.E."/>
            <person name="Liu N."/>
            <person name="Peng M."/>
            <person name="Yang Y."/>
        </authorList>
    </citation>
    <scope>NUCLEOTIDE SEQUENCE</scope>
    <source>
        <tissue evidence="13">Spear leaf of Hainan Tall coconut</tissue>
    </source>
</reference>
<keyword evidence="6" id="KW-0804">Transcription</keyword>
<evidence type="ECO:0000256" key="7">
    <source>
        <dbReference type="ARBA" id="ARBA00023242"/>
    </source>
</evidence>
<name>A0A8K0MYB6_COCNU</name>
<feature type="compositionally biased region" description="Basic and acidic residues" evidence="11">
    <location>
        <begin position="156"/>
        <end position="168"/>
    </location>
</feature>
<dbReference type="GO" id="GO:0005634">
    <property type="term" value="C:nucleus"/>
    <property type="evidence" value="ECO:0007669"/>
    <property type="project" value="UniProtKB-SubCell"/>
</dbReference>
<dbReference type="OrthoDB" id="6159439at2759"/>
<evidence type="ECO:0000256" key="4">
    <source>
        <dbReference type="ARBA" id="ARBA00023125"/>
    </source>
</evidence>
<evidence type="ECO:0000256" key="1">
    <source>
        <dbReference type="ARBA" id="ARBA00004123"/>
    </source>
</evidence>
<dbReference type="Pfam" id="PF02183">
    <property type="entry name" value="HALZ"/>
    <property type="match status" value="1"/>
</dbReference>
<dbReference type="GO" id="GO:0000981">
    <property type="term" value="F:DNA-binding transcription factor activity, RNA polymerase II-specific"/>
    <property type="evidence" value="ECO:0007669"/>
    <property type="project" value="InterPro"/>
</dbReference>
<dbReference type="SMART" id="SM00389">
    <property type="entry name" value="HOX"/>
    <property type="match status" value="1"/>
</dbReference>
<feature type="domain" description="Homeobox" evidence="12">
    <location>
        <begin position="173"/>
        <end position="233"/>
    </location>
</feature>
<comment type="subcellular location">
    <subcellularLocation>
        <location evidence="1 8 9">Nucleus</location>
    </subcellularLocation>
</comment>
<dbReference type="InterPro" id="IPR050762">
    <property type="entry name" value="HD-ZIP_Homeobox_LZ_Class_II"/>
</dbReference>
<dbReference type="SMART" id="SM00340">
    <property type="entry name" value="HALZ"/>
    <property type="match status" value="1"/>
</dbReference>
<dbReference type="InterPro" id="IPR003106">
    <property type="entry name" value="Leu_zip_homeo"/>
</dbReference>